<dbReference type="InterPro" id="IPR010982">
    <property type="entry name" value="Lambda_DNA-bd_dom_sf"/>
</dbReference>
<gene>
    <name evidence="6" type="ORF">A3843_04710</name>
</gene>
<dbReference type="STRING" id="197461.A3843_04710"/>
<dbReference type="Gene3D" id="3.40.50.2300">
    <property type="match status" value="2"/>
</dbReference>
<comment type="caution">
    <text evidence="6">The sequence shown here is derived from an EMBL/GenBank/DDBJ whole genome shotgun (WGS) entry which is preliminary data.</text>
</comment>
<sequence>MVSIKDVAEKAGVSPSTVSHVINKTRYVSPVTSSKVERAIDQLGFHPSTLARALKMNRTNNLGMLVSSSTNPFFAEVVRGVEEGCYRNNFSLILCNSGNKIDRQLDNLTTLVQKRIDALVVMTNRSEERFNEALQKVKGLPKVVLDSAPQPNACTLQDDSVLGGRLATNHLISCGHRKIGCLMGPEGHPRSIDRHRGYIEAMATADLPVNSLWSASGPLSVSGGYNAMAEILRSGQRPDAVFAFNDLMAIGAYHAIQENGLSIPQDISVVGYDDIEYASYMTPALTTIRQPSFELGLQAARTLIDHLDQKVELPPVIQLVPELIVRQSVKTR</sequence>
<dbReference type="PRINTS" id="PR00036">
    <property type="entry name" value="HTHLACI"/>
</dbReference>
<dbReference type="InterPro" id="IPR028082">
    <property type="entry name" value="Peripla_BP_I"/>
</dbReference>
<proteinExistence type="predicted"/>
<dbReference type="InterPro" id="IPR000843">
    <property type="entry name" value="HTH_LacI"/>
</dbReference>
<dbReference type="GO" id="GO:0000976">
    <property type="term" value="F:transcription cis-regulatory region binding"/>
    <property type="evidence" value="ECO:0007669"/>
    <property type="project" value="TreeGrafter"/>
</dbReference>
<protein>
    <submittedName>
        <fullName evidence="6">Transcriptional regulator</fullName>
    </submittedName>
</protein>
<name>A0A1U7JK37_9HYPH</name>
<dbReference type="SUPFAM" id="SSF47413">
    <property type="entry name" value="lambda repressor-like DNA-binding domains"/>
    <property type="match status" value="1"/>
</dbReference>
<dbReference type="PROSITE" id="PS50932">
    <property type="entry name" value="HTH_LACI_2"/>
    <property type="match status" value="1"/>
</dbReference>
<feature type="domain" description="HTH lacI-type" evidence="4">
    <location>
        <begin position="2"/>
        <end position="56"/>
    </location>
</feature>
<dbReference type="SUPFAM" id="SSF53822">
    <property type="entry name" value="Periplasmic binding protein-like I"/>
    <property type="match status" value="1"/>
</dbReference>
<dbReference type="SMART" id="SM00354">
    <property type="entry name" value="HTH_LACI"/>
    <property type="match status" value="1"/>
</dbReference>
<dbReference type="PROSITE" id="PS50943">
    <property type="entry name" value="HTH_CROC1"/>
    <property type="match status" value="1"/>
</dbReference>
<evidence type="ECO:0000313" key="6">
    <source>
        <dbReference type="EMBL" id="OKL45058.1"/>
    </source>
</evidence>
<dbReference type="PANTHER" id="PTHR30146:SF145">
    <property type="entry name" value="RIBOSE OPERON REPRESSOR"/>
    <property type="match status" value="1"/>
</dbReference>
<dbReference type="InterPro" id="IPR001387">
    <property type="entry name" value="Cro/C1-type_HTH"/>
</dbReference>
<evidence type="ECO:0000256" key="1">
    <source>
        <dbReference type="ARBA" id="ARBA00023015"/>
    </source>
</evidence>
<dbReference type="Proteomes" id="UP000185783">
    <property type="component" value="Unassembled WGS sequence"/>
</dbReference>
<dbReference type="GO" id="GO:0003700">
    <property type="term" value="F:DNA-binding transcription factor activity"/>
    <property type="evidence" value="ECO:0007669"/>
    <property type="project" value="TreeGrafter"/>
</dbReference>
<keyword evidence="3" id="KW-0804">Transcription</keyword>
<dbReference type="PROSITE" id="PS00356">
    <property type="entry name" value="HTH_LACI_1"/>
    <property type="match status" value="1"/>
</dbReference>
<evidence type="ECO:0000256" key="2">
    <source>
        <dbReference type="ARBA" id="ARBA00023125"/>
    </source>
</evidence>
<evidence type="ECO:0000259" key="5">
    <source>
        <dbReference type="PROSITE" id="PS50943"/>
    </source>
</evidence>
<dbReference type="PANTHER" id="PTHR30146">
    <property type="entry name" value="LACI-RELATED TRANSCRIPTIONAL REPRESSOR"/>
    <property type="match status" value="1"/>
</dbReference>
<dbReference type="Gene3D" id="1.10.260.40">
    <property type="entry name" value="lambda repressor-like DNA-binding domains"/>
    <property type="match status" value="1"/>
</dbReference>
<evidence type="ECO:0000256" key="3">
    <source>
        <dbReference type="ARBA" id="ARBA00023163"/>
    </source>
</evidence>
<feature type="domain" description="HTH cro/C1-type" evidence="5">
    <location>
        <begin position="3"/>
        <end position="50"/>
    </location>
</feature>
<keyword evidence="1" id="KW-0805">Transcription regulation</keyword>
<dbReference type="EMBL" id="LVVZ01000007">
    <property type="protein sequence ID" value="OKL45058.1"/>
    <property type="molecule type" value="Genomic_DNA"/>
</dbReference>
<reference evidence="6 7" key="1">
    <citation type="submission" date="2016-03" db="EMBL/GenBank/DDBJ databases">
        <title>Genome sequence of Nesiotobacter sp. nov., a moderately halophilic alphaproteobacterium isolated from the Yellow Sea, China.</title>
        <authorList>
            <person name="Zhang G."/>
            <person name="Zhang R."/>
        </authorList>
    </citation>
    <scope>NUCLEOTIDE SEQUENCE [LARGE SCALE GENOMIC DNA]</scope>
    <source>
        <strain evidence="6 7">WB1-6</strain>
    </source>
</reference>
<dbReference type="Pfam" id="PF00356">
    <property type="entry name" value="LacI"/>
    <property type="match status" value="1"/>
</dbReference>
<dbReference type="CDD" id="cd01392">
    <property type="entry name" value="HTH_LacI"/>
    <property type="match status" value="1"/>
</dbReference>
<organism evidence="6 7">
    <name type="scientific">Pseudovibrio exalbescens</name>
    <dbReference type="NCBI Taxonomy" id="197461"/>
    <lineage>
        <taxon>Bacteria</taxon>
        <taxon>Pseudomonadati</taxon>
        <taxon>Pseudomonadota</taxon>
        <taxon>Alphaproteobacteria</taxon>
        <taxon>Hyphomicrobiales</taxon>
        <taxon>Stappiaceae</taxon>
        <taxon>Pseudovibrio</taxon>
    </lineage>
</organism>
<dbReference type="InterPro" id="IPR046335">
    <property type="entry name" value="LacI/GalR-like_sensor"/>
</dbReference>
<dbReference type="AlphaFoldDB" id="A0A1U7JK37"/>
<accession>A0A1U7JK37</accession>
<keyword evidence="2" id="KW-0238">DNA-binding</keyword>
<dbReference type="RefSeq" id="WP_028481647.1">
    <property type="nucleotide sequence ID" value="NZ_LVVZ01000007.1"/>
</dbReference>
<evidence type="ECO:0000313" key="7">
    <source>
        <dbReference type="Proteomes" id="UP000185783"/>
    </source>
</evidence>
<dbReference type="Pfam" id="PF13377">
    <property type="entry name" value="Peripla_BP_3"/>
    <property type="match status" value="1"/>
</dbReference>
<evidence type="ECO:0000259" key="4">
    <source>
        <dbReference type="PROSITE" id="PS50932"/>
    </source>
</evidence>
<keyword evidence="7" id="KW-1185">Reference proteome</keyword>